<comment type="subcellular location">
    <subcellularLocation>
        <location evidence="7">Membrane</location>
        <topology evidence="7">Single-pass type II membrane protein</topology>
    </subcellularLocation>
</comment>
<protein>
    <recommendedName>
        <fullName evidence="4 7">Signal peptidase I</fullName>
        <ecNumber evidence="3 7">3.4.21.89</ecNumber>
    </recommendedName>
</protein>
<feature type="active site" evidence="6">
    <location>
        <position position="61"/>
    </location>
</feature>
<keyword evidence="11" id="KW-1185">Reference proteome</keyword>
<dbReference type="PRINTS" id="PR00727">
    <property type="entry name" value="LEADERPTASE"/>
</dbReference>
<keyword evidence="7" id="KW-0645">Protease</keyword>
<name>A0A975C148_9CAUL</name>
<dbReference type="GO" id="GO:0004252">
    <property type="term" value="F:serine-type endopeptidase activity"/>
    <property type="evidence" value="ECO:0007669"/>
    <property type="project" value="InterPro"/>
</dbReference>
<dbReference type="EC" id="3.4.21.89" evidence="3 7"/>
<evidence type="ECO:0000256" key="6">
    <source>
        <dbReference type="PIRSR" id="PIRSR600223-1"/>
    </source>
</evidence>
<dbReference type="GO" id="GO:0016020">
    <property type="term" value="C:membrane"/>
    <property type="evidence" value="ECO:0007669"/>
    <property type="project" value="UniProtKB-SubCell"/>
</dbReference>
<evidence type="ECO:0000259" key="9">
    <source>
        <dbReference type="Pfam" id="PF10502"/>
    </source>
</evidence>
<proteinExistence type="inferred from homology"/>
<keyword evidence="5 7" id="KW-0378">Hydrolase</keyword>
<dbReference type="RefSeq" id="WP_207868963.1">
    <property type="nucleotide sequence ID" value="NZ_CP062222.1"/>
</dbReference>
<evidence type="ECO:0000256" key="5">
    <source>
        <dbReference type="ARBA" id="ARBA00022801"/>
    </source>
</evidence>
<dbReference type="Gene3D" id="2.10.109.10">
    <property type="entry name" value="Umud Fragment, subunit A"/>
    <property type="match status" value="1"/>
</dbReference>
<dbReference type="CDD" id="cd06530">
    <property type="entry name" value="S26_SPase_I"/>
    <property type="match status" value="1"/>
</dbReference>
<evidence type="ECO:0000256" key="1">
    <source>
        <dbReference type="ARBA" id="ARBA00000677"/>
    </source>
</evidence>
<feature type="domain" description="Peptidase S26" evidence="9">
    <location>
        <begin position="30"/>
        <end position="240"/>
    </location>
</feature>
<dbReference type="PROSITE" id="PS00761">
    <property type="entry name" value="SPASE_I_3"/>
    <property type="match status" value="1"/>
</dbReference>
<dbReference type="Proteomes" id="UP000663918">
    <property type="component" value="Chromosome"/>
</dbReference>
<organism evidence="10 11">
    <name type="scientific">Brevundimonas goettingensis</name>
    <dbReference type="NCBI Taxonomy" id="2774190"/>
    <lineage>
        <taxon>Bacteria</taxon>
        <taxon>Pseudomonadati</taxon>
        <taxon>Pseudomonadota</taxon>
        <taxon>Alphaproteobacteria</taxon>
        <taxon>Caulobacterales</taxon>
        <taxon>Caulobacteraceae</taxon>
        <taxon>Brevundimonas</taxon>
    </lineage>
</organism>
<evidence type="ECO:0000256" key="7">
    <source>
        <dbReference type="RuleBase" id="RU362042"/>
    </source>
</evidence>
<evidence type="ECO:0000313" key="10">
    <source>
        <dbReference type="EMBL" id="QTC90514.1"/>
    </source>
</evidence>
<dbReference type="InterPro" id="IPR019758">
    <property type="entry name" value="Pept_S26A_signal_pept_1_CS"/>
</dbReference>
<comment type="similarity">
    <text evidence="2 7">Belongs to the peptidase S26 family.</text>
</comment>
<dbReference type="PROSITE" id="PS00760">
    <property type="entry name" value="SPASE_I_2"/>
    <property type="match status" value="1"/>
</dbReference>
<evidence type="ECO:0000256" key="4">
    <source>
        <dbReference type="ARBA" id="ARBA00019232"/>
    </source>
</evidence>
<dbReference type="PANTHER" id="PTHR43390:SF1">
    <property type="entry name" value="CHLOROPLAST PROCESSING PEPTIDASE"/>
    <property type="match status" value="1"/>
</dbReference>
<sequence>MTEITEPTSPSSGPFPAPSSAPGASARAEWTEIVKTVAIALALSMVLRVLLFQPFTIPSSSMEPGLVTGDYIVVSKFSYGWSRASLPFNLPLIPGNGRLLGHGPARGDVVVFRLPRDPKQTWVKRVIGLPGDRVQVTGGAVSVNGVVIPQTAEGLTRDFDAPLREVLQVRETQPSGKTYVTYDGGSGLPGDDTGVYLVPAGNYFMMGDNRDNSLDSRWPGTVGVGLLPAKNIIGKAEIVVGSWNEGAALIKPWTWLNLRGNRFFKPIH</sequence>
<dbReference type="InterPro" id="IPR000223">
    <property type="entry name" value="Pept_S26A_signal_pept_1"/>
</dbReference>
<accession>A0A975C148</accession>
<comment type="catalytic activity">
    <reaction evidence="1 7">
        <text>Cleavage of hydrophobic, N-terminal signal or leader sequences from secreted and periplasmic proteins.</text>
        <dbReference type="EC" id="3.4.21.89"/>
    </reaction>
</comment>
<feature type="active site" evidence="6">
    <location>
        <position position="124"/>
    </location>
</feature>
<gene>
    <name evidence="10" type="primary">lepB</name>
    <name evidence="10" type="ORF">IFJ75_14710</name>
</gene>
<dbReference type="Pfam" id="PF10502">
    <property type="entry name" value="Peptidase_S26"/>
    <property type="match status" value="1"/>
</dbReference>
<evidence type="ECO:0000256" key="2">
    <source>
        <dbReference type="ARBA" id="ARBA00009370"/>
    </source>
</evidence>
<feature type="region of interest" description="Disordered" evidence="8">
    <location>
        <begin position="1"/>
        <end position="23"/>
    </location>
</feature>
<dbReference type="InterPro" id="IPR036286">
    <property type="entry name" value="LexA/Signal_pep-like_sf"/>
</dbReference>
<dbReference type="NCBIfam" id="TIGR02227">
    <property type="entry name" value="sigpep_I_bact"/>
    <property type="match status" value="1"/>
</dbReference>
<dbReference type="GO" id="GO:0009003">
    <property type="term" value="F:signal peptidase activity"/>
    <property type="evidence" value="ECO:0007669"/>
    <property type="project" value="UniProtKB-EC"/>
</dbReference>
<dbReference type="AlphaFoldDB" id="A0A975C148"/>
<dbReference type="SUPFAM" id="SSF51306">
    <property type="entry name" value="LexA/Signal peptidase"/>
    <property type="match status" value="1"/>
</dbReference>
<reference evidence="10" key="1">
    <citation type="submission" date="2020-09" db="EMBL/GenBank/DDBJ databases">
        <title>Brevundimonas sp. LVF2 isolated from a puddle in Goettingen, Germany.</title>
        <authorList>
            <person name="Friedrich I."/>
            <person name="Klassen A."/>
            <person name="Hannes N."/>
            <person name="Schneider D."/>
            <person name="Hertel R."/>
            <person name="Daniel R."/>
        </authorList>
    </citation>
    <scope>NUCLEOTIDE SEQUENCE</scope>
    <source>
        <strain evidence="10">LVF2</strain>
    </source>
</reference>
<dbReference type="KEGG" id="bgoe:IFJ75_14710"/>
<evidence type="ECO:0000256" key="3">
    <source>
        <dbReference type="ARBA" id="ARBA00013208"/>
    </source>
</evidence>
<dbReference type="InterPro" id="IPR019533">
    <property type="entry name" value="Peptidase_S26"/>
</dbReference>
<dbReference type="GO" id="GO:0006465">
    <property type="term" value="P:signal peptide processing"/>
    <property type="evidence" value="ECO:0007669"/>
    <property type="project" value="InterPro"/>
</dbReference>
<evidence type="ECO:0000256" key="8">
    <source>
        <dbReference type="SAM" id="MobiDB-lite"/>
    </source>
</evidence>
<evidence type="ECO:0000313" key="11">
    <source>
        <dbReference type="Proteomes" id="UP000663918"/>
    </source>
</evidence>
<dbReference type="InterPro" id="IPR019757">
    <property type="entry name" value="Pept_S26A_signal_pept_1_Lys-AS"/>
</dbReference>
<dbReference type="EMBL" id="CP062222">
    <property type="protein sequence ID" value="QTC90514.1"/>
    <property type="molecule type" value="Genomic_DNA"/>
</dbReference>
<dbReference type="PANTHER" id="PTHR43390">
    <property type="entry name" value="SIGNAL PEPTIDASE I"/>
    <property type="match status" value="1"/>
</dbReference>